<dbReference type="SUPFAM" id="SSF69318">
    <property type="entry name" value="Integrin alpha N-terminal domain"/>
    <property type="match status" value="1"/>
</dbReference>
<dbReference type="Pfam" id="PF13517">
    <property type="entry name" value="FG-GAP_3"/>
    <property type="match status" value="1"/>
</dbReference>
<protein>
    <recommendedName>
        <fullName evidence="4">VCBS repeat-containing protein</fullName>
    </recommendedName>
</protein>
<dbReference type="RefSeq" id="WP_184833718.1">
    <property type="nucleotide sequence ID" value="NZ_JACHMN010000002.1"/>
</dbReference>
<dbReference type="InterPro" id="IPR028994">
    <property type="entry name" value="Integrin_alpha_N"/>
</dbReference>
<evidence type="ECO:0000313" key="3">
    <source>
        <dbReference type="Proteomes" id="UP000587527"/>
    </source>
</evidence>
<keyword evidence="3" id="KW-1185">Reference proteome</keyword>
<gene>
    <name evidence="2" type="ORF">F4553_001444</name>
</gene>
<dbReference type="Gene3D" id="2.40.128.340">
    <property type="match status" value="3"/>
</dbReference>
<dbReference type="PANTHER" id="PTHR46580">
    <property type="entry name" value="SENSOR KINASE-RELATED"/>
    <property type="match status" value="1"/>
</dbReference>
<dbReference type="PANTHER" id="PTHR46580:SF4">
    <property type="entry name" value="ATP_GTP-BINDING PROTEIN"/>
    <property type="match status" value="1"/>
</dbReference>
<dbReference type="Pfam" id="PF01839">
    <property type="entry name" value="FG-GAP"/>
    <property type="match status" value="1"/>
</dbReference>
<evidence type="ECO:0000313" key="2">
    <source>
        <dbReference type="EMBL" id="MBB5868065.1"/>
    </source>
</evidence>
<dbReference type="AlphaFoldDB" id="A0A841BK97"/>
<keyword evidence="1" id="KW-0732">Signal</keyword>
<sequence>MDFSTTAEVSAAAIIAEFGRQYGLTLNMAGSKTWESSVTSDWKFTNPKTNGDAKEYILFTGVEWITSNFSQYRCDSTGHILPTISGTVSTWEKQIAGTAGCDANDSPATSVGWLAKAKCSNATFTPGFGVRLYSGVAWCGAAECVTYGHASPDPGGGGGGGSSNKAEPALVRDDGDDTMTIWRWLSNGSAFNRTTDYKSGTFRLGAVGDRVASGDVDGDGKDDIVMAYQNPDGTFSFEVFKNGVSSAGEWYRSGPFNLGPVANRLIMGDFNGDGMDEPILAYDGGTYVVLYRWTSTGSGFGGAPSTATYYNFDLDNVGERVAAGDVDGDGKDDTVMAYQNSDGTFTYKVFRSGTIAPTNWYTSGGFSLAPVAGRLVVGDFAGDGKEEPALVREVGTDSMKIWRWTSNGSSFSRTTDYQAGTFRLSAVADRVASGDTDGDGKDDVVMAYENPDGTFSYEVFQGGISSAGEMYRSGTFSLSPVSNRLVVGRFN</sequence>
<comment type="caution">
    <text evidence="2">The sequence shown here is derived from an EMBL/GenBank/DDBJ whole genome shotgun (WGS) entry which is preliminary data.</text>
</comment>
<reference evidence="2 3" key="1">
    <citation type="submission" date="2020-08" db="EMBL/GenBank/DDBJ databases">
        <title>Sequencing the genomes of 1000 actinobacteria strains.</title>
        <authorList>
            <person name="Klenk H.-P."/>
        </authorList>
    </citation>
    <scope>NUCLEOTIDE SEQUENCE [LARGE SCALE GENOMIC DNA]</scope>
    <source>
        <strain evidence="2 3">DSM 45362</strain>
    </source>
</reference>
<name>A0A841BK97_9ACTN</name>
<dbReference type="InterPro" id="IPR013517">
    <property type="entry name" value="FG-GAP"/>
</dbReference>
<organism evidence="2 3">
    <name type="scientific">Allocatelliglobosispora scoriae</name>
    <dbReference type="NCBI Taxonomy" id="643052"/>
    <lineage>
        <taxon>Bacteria</taxon>
        <taxon>Bacillati</taxon>
        <taxon>Actinomycetota</taxon>
        <taxon>Actinomycetes</taxon>
        <taxon>Micromonosporales</taxon>
        <taxon>Micromonosporaceae</taxon>
        <taxon>Allocatelliglobosispora</taxon>
    </lineage>
</organism>
<accession>A0A841BK97</accession>
<dbReference type="EMBL" id="JACHMN010000002">
    <property type="protein sequence ID" value="MBB5868065.1"/>
    <property type="molecule type" value="Genomic_DNA"/>
</dbReference>
<evidence type="ECO:0008006" key="4">
    <source>
        <dbReference type="Google" id="ProtNLM"/>
    </source>
</evidence>
<proteinExistence type="predicted"/>
<dbReference type="Proteomes" id="UP000587527">
    <property type="component" value="Unassembled WGS sequence"/>
</dbReference>
<evidence type="ECO:0000256" key="1">
    <source>
        <dbReference type="ARBA" id="ARBA00022729"/>
    </source>
</evidence>